<dbReference type="KEGG" id="nnu:104598737"/>
<dbReference type="PANTHER" id="PTHR45650:SF4">
    <property type="entry name" value="GDSL-LIKE LIPASE_ACYLHYDROLASE FAMILY PROTEIN, EXPRESSED"/>
    <property type="match status" value="1"/>
</dbReference>
<evidence type="ECO:0000256" key="4">
    <source>
        <dbReference type="ARBA" id="ARBA00022729"/>
    </source>
</evidence>
<dbReference type="InParanoid" id="A0A1U8A351"/>
<dbReference type="RefSeq" id="XP_010259223.1">
    <property type="nucleotide sequence ID" value="XM_010260921.2"/>
</dbReference>
<evidence type="ECO:0000256" key="2">
    <source>
        <dbReference type="ARBA" id="ARBA00008668"/>
    </source>
</evidence>
<dbReference type="PANTHER" id="PTHR45650">
    <property type="entry name" value="GDSL-LIKE LIPASE/ACYLHYDROLASE-RELATED"/>
    <property type="match status" value="1"/>
</dbReference>
<evidence type="ECO:0000256" key="3">
    <source>
        <dbReference type="ARBA" id="ARBA00022525"/>
    </source>
</evidence>
<organism evidence="8 9">
    <name type="scientific">Nelumbo nucifera</name>
    <name type="common">Sacred lotus</name>
    <dbReference type="NCBI Taxonomy" id="4432"/>
    <lineage>
        <taxon>Eukaryota</taxon>
        <taxon>Viridiplantae</taxon>
        <taxon>Streptophyta</taxon>
        <taxon>Embryophyta</taxon>
        <taxon>Tracheophyta</taxon>
        <taxon>Spermatophyta</taxon>
        <taxon>Magnoliopsida</taxon>
        <taxon>Proteales</taxon>
        <taxon>Nelumbonaceae</taxon>
        <taxon>Nelumbo</taxon>
    </lineage>
</organism>
<dbReference type="SUPFAM" id="SSF52266">
    <property type="entry name" value="SGNH hydrolase"/>
    <property type="match status" value="1"/>
</dbReference>
<dbReference type="GO" id="GO:0016788">
    <property type="term" value="F:hydrolase activity, acting on ester bonds"/>
    <property type="evidence" value="ECO:0007669"/>
    <property type="project" value="InterPro"/>
</dbReference>
<dbReference type="Proteomes" id="UP000189703">
    <property type="component" value="Unplaced"/>
</dbReference>
<evidence type="ECO:0000313" key="8">
    <source>
        <dbReference type="Proteomes" id="UP000189703"/>
    </source>
</evidence>
<dbReference type="eggNOG" id="ENOG502QTUA">
    <property type="taxonomic scope" value="Eukaryota"/>
</dbReference>
<proteinExistence type="inferred from homology"/>
<dbReference type="GO" id="GO:0016042">
    <property type="term" value="P:lipid catabolic process"/>
    <property type="evidence" value="ECO:0007669"/>
    <property type="project" value="UniProtKB-KW"/>
</dbReference>
<keyword evidence="3" id="KW-0964">Secreted</keyword>
<reference evidence="9" key="1">
    <citation type="submission" date="2025-08" db="UniProtKB">
        <authorList>
            <consortium name="RefSeq"/>
        </authorList>
    </citation>
    <scope>IDENTIFICATION</scope>
</reference>
<name>A0A1U8A351_NELNU</name>
<dbReference type="InterPro" id="IPR035669">
    <property type="entry name" value="SGNH_plant_lipase-like"/>
</dbReference>
<dbReference type="InterPro" id="IPR051238">
    <property type="entry name" value="GDSL_esterase/lipase"/>
</dbReference>
<keyword evidence="5" id="KW-0378">Hydrolase</keyword>
<comment type="subcellular location">
    <subcellularLocation>
        <location evidence="1">Secreted</location>
    </subcellularLocation>
</comment>
<dbReference type="InterPro" id="IPR001087">
    <property type="entry name" value="GDSL"/>
</dbReference>
<dbReference type="Pfam" id="PF00657">
    <property type="entry name" value="Lipase_GDSL"/>
    <property type="match status" value="1"/>
</dbReference>
<evidence type="ECO:0000256" key="5">
    <source>
        <dbReference type="ARBA" id="ARBA00022801"/>
    </source>
</evidence>
<gene>
    <name evidence="9" type="primary">LOC104598737</name>
</gene>
<keyword evidence="4" id="KW-0732">Signal</keyword>
<keyword evidence="6" id="KW-0442">Lipid degradation</keyword>
<dbReference type="InterPro" id="IPR036514">
    <property type="entry name" value="SGNH_hydro_sf"/>
</dbReference>
<evidence type="ECO:0000256" key="7">
    <source>
        <dbReference type="ARBA" id="ARBA00023098"/>
    </source>
</evidence>
<dbReference type="GeneID" id="104598737"/>
<evidence type="ECO:0000313" key="9">
    <source>
        <dbReference type="RefSeq" id="XP_010259223.1"/>
    </source>
</evidence>
<dbReference type="AlphaFoldDB" id="A0A1U8A351"/>
<sequence length="373" mass="40965">MMGILSNNRFIVEILTTIIRAIFFFWGSCSASDVPASFIFGDSLVDAGNNNYIFSLSRANYYPNGIDFGQPTGRYTNGRTMADIIGQELGMKTFAPPYLAPTTAGPVVLKGVNYASGGGGILGNTGQIFVGRIDMDAQLDNFENTRQEIISDIGVAAAMKLLSESLFSVAMGSNDFINNYLLPVLSIPERALVSPQNFVDSMISKYRLQLTRMYRLGARKIVVINVGPIGCIPNQREFHLSAGDDCSAFPNQLAKLFNDRLRHLVKEISSNLNGSIFVYADVYRIVGDIVENYTSYGFENADSACCNFAGRFGGLVPCGPLSRVCPDRSKYIFWDLFHPSDAANVLIAQRLMDGDCSDIFPINIRQLARARLP</sequence>
<keyword evidence="8" id="KW-1185">Reference proteome</keyword>
<dbReference type="CDD" id="cd01837">
    <property type="entry name" value="SGNH_plant_lipase_like"/>
    <property type="match status" value="1"/>
</dbReference>
<dbReference type="OrthoDB" id="1600564at2759"/>
<evidence type="ECO:0000256" key="1">
    <source>
        <dbReference type="ARBA" id="ARBA00004613"/>
    </source>
</evidence>
<protein>
    <submittedName>
        <fullName evidence="9">GDSL esterase/lipase At4g16230-like isoform X1</fullName>
    </submittedName>
</protein>
<dbReference type="GO" id="GO:0005576">
    <property type="term" value="C:extracellular region"/>
    <property type="evidence" value="ECO:0007669"/>
    <property type="project" value="UniProtKB-SubCell"/>
</dbReference>
<accession>A0A1U8A351</accession>
<dbReference type="Gene3D" id="3.40.50.1110">
    <property type="entry name" value="SGNH hydrolase"/>
    <property type="match status" value="1"/>
</dbReference>
<keyword evidence="7" id="KW-0443">Lipid metabolism</keyword>
<comment type="similarity">
    <text evidence="2">Belongs to the 'GDSL' lipolytic enzyme family.</text>
</comment>
<dbReference type="OMA" id="RAIWITS"/>
<evidence type="ECO:0000256" key="6">
    <source>
        <dbReference type="ARBA" id="ARBA00022963"/>
    </source>
</evidence>
<dbReference type="FunCoup" id="A0A1U8A351">
    <property type="interactions" value="81"/>
</dbReference>